<dbReference type="AlphaFoldDB" id="A0A9Q8L5N3"/>
<evidence type="ECO:0000259" key="1">
    <source>
        <dbReference type="Pfam" id="PF20150"/>
    </source>
</evidence>
<feature type="domain" description="2EXR" evidence="1">
    <location>
        <begin position="7"/>
        <end position="90"/>
    </location>
</feature>
<dbReference type="OMA" id="EWRWVTV"/>
<dbReference type="Pfam" id="PF20150">
    <property type="entry name" value="2EXR"/>
    <property type="match status" value="1"/>
</dbReference>
<dbReference type="PANTHER" id="PTHR42085:SF1">
    <property type="entry name" value="F-BOX DOMAIN-CONTAINING PROTEIN"/>
    <property type="match status" value="1"/>
</dbReference>
<protein>
    <recommendedName>
        <fullName evidence="1">2EXR domain-containing protein</fullName>
    </recommendedName>
</protein>
<accession>A0A9Q8L5N3</accession>
<dbReference type="PANTHER" id="PTHR42085">
    <property type="entry name" value="F-BOX DOMAIN-CONTAINING PROTEIN"/>
    <property type="match status" value="1"/>
</dbReference>
<reference evidence="2" key="2">
    <citation type="journal article" date="2022" name="Microb. Genom.">
        <title>A chromosome-scale genome assembly of the tomato pathogen Cladosporium fulvum reveals a compartmentalized genome architecture and the presence of a dispensable chromosome.</title>
        <authorList>
            <person name="Zaccaron A.Z."/>
            <person name="Chen L.H."/>
            <person name="Samaras A."/>
            <person name="Stergiopoulos I."/>
        </authorList>
    </citation>
    <scope>NUCLEOTIDE SEQUENCE</scope>
    <source>
        <strain evidence="2">Race5_Kim</strain>
    </source>
</reference>
<dbReference type="InterPro" id="IPR038883">
    <property type="entry name" value="AN11006-like"/>
</dbReference>
<name>A0A9Q8L5N3_PASFU</name>
<proteinExistence type="predicted"/>
<dbReference type="InterPro" id="IPR045518">
    <property type="entry name" value="2EXR"/>
</dbReference>
<evidence type="ECO:0000313" key="2">
    <source>
        <dbReference type="EMBL" id="UJO11298.1"/>
    </source>
</evidence>
<organism evidence="2 3">
    <name type="scientific">Passalora fulva</name>
    <name type="common">Tomato leaf mold</name>
    <name type="synonym">Cladosporium fulvum</name>
    <dbReference type="NCBI Taxonomy" id="5499"/>
    <lineage>
        <taxon>Eukaryota</taxon>
        <taxon>Fungi</taxon>
        <taxon>Dikarya</taxon>
        <taxon>Ascomycota</taxon>
        <taxon>Pezizomycotina</taxon>
        <taxon>Dothideomycetes</taxon>
        <taxon>Dothideomycetidae</taxon>
        <taxon>Mycosphaerellales</taxon>
        <taxon>Mycosphaerellaceae</taxon>
        <taxon>Fulvia</taxon>
    </lineage>
</organism>
<dbReference type="Proteomes" id="UP000756132">
    <property type="component" value="Chromosome 1"/>
</dbReference>
<dbReference type="EMBL" id="CP090163">
    <property type="protein sequence ID" value="UJO11298.1"/>
    <property type="molecule type" value="Genomic_DNA"/>
</dbReference>
<dbReference type="GeneID" id="71980927"/>
<dbReference type="KEGG" id="ffu:CLAFUR5_01049"/>
<dbReference type="RefSeq" id="XP_047755664.1">
    <property type="nucleotide sequence ID" value="XM_047900197.1"/>
</dbReference>
<evidence type="ECO:0000313" key="3">
    <source>
        <dbReference type="Proteomes" id="UP000756132"/>
    </source>
</evidence>
<sequence length="195" mass="22594">MTSRLLRLPAEIRSLIYEYAVASDKTVVTFRLDPYQRDCYEHAIPPPLALVSHQVRAESLPAYYSCNDFILHTESPQADEAKRWLRLNADHLGVLRRVTFWIRYVPFQNDRASSQGAMAVSIYRLTKGADWQVDNDWRWITVVRKPSELQGDTNFMLEKLKYVAPEISEETATPDDYATLMTDLRSSYIQEKVTS</sequence>
<gene>
    <name evidence="2" type="ORF">CLAFUR5_01049</name>
</gene>
<reference evidence="2" key="1">
    <citation type="submission" date="2021-12" db="EMBL/GenBank/DDBJ databases">
        <authorList>
            <person name="Zaccaron A."/>
            <person name="Stergiopoulos I."/>
        </authorList>
    </citation>
    <scope>NUCLEOTIDE SEQUENCE</scope>
    <source>
        <strain evidence="2">Race5_Kim</strain>
    </source>
</reference>
<keyword evidence="3" id="KW-1185">Reference proteome</keyword>
<dbReference type="OrthoDB" id="5272396at2759"/>